<dbReference type="SUPFAM" id="SSF53335">
    <property type="entry name" value="S-adenosyl-L-methionine-dependent methyltransferases"/>
    <property type="match status" value="1"/>
</dbReference>
<comment type="caution">
    <text evidence="2">The sequence shown here is derived from an EMBL/GenBank/DDBJ whole genome shotgun (WGS) entry which is preliminary data.</text>
</comment>
<accession>A0A935PVB9</accession>
<dbReference type="AlphaFoldDB" id="A0A935PVB9"/>
<dbReference type="InterPro" id="IPR041698">
    <property type="entry name" value="Methyltransf_25"/>
</dbReference>
<dbReference type="Proteomes" id="UP000697998">
    <property type="component" value="Unassembled WGS sequence"/>
</dbReference>
<keyword evidence="2" id="KW-0489">Methyltransferase</keyword>
<dbReference type="GO" id="GO:0008168">
    <property type="term" value="F:methyltransferase activity"/>
    <property type="evidence" value="ECO:0007669"/>
    <property type="project" value="UniProtKB-KW"/>
</dbReference>
<dbReference type="Gene3D" id="3.40.50.150">
    <property type="entry name" value="Vaccinia Virus protein VP39"/>
    <property type="match status" value="1"/>
</dbReference>
<proteinExistence type="predicted"/>
<dbReference type="Pfam" id="PF13649">
    <property type="entry name" value="Methyltransf_25"/>
    <property type="match status" value="1"/>
</dbReference>
<name>A0A935PVB9_9PROT</name>
<dbReference type="GO" id="GO:0032259">
    <property type="term" value="P:methylation"/>
    <property type="evidence" value="ECO:0007669"/>
    <property type="project" value="UniProtKB-KW"/>
</dbReference>
<protein>
    <submittedName>
        <fullName evidence="2">Class I SAM-dependent methyltransferase</fullName>
    </submittedName>
</protein>
<reference evidence="2 3" key="1">
    <citation type="submission" date="2020-10" db="EMBL/GenBank/DDBJ databases">
        <title>Connecting structure to function with the recovery of over 1000 high-quality activated sludge metagenome-assembled genomes encoding full-length rRNA genes using long-read sequencing.</title>
        <authorList>
            <person name="Singleton C.M."/>
            <person name="Petriglieri F."/>
            <person name="Kristensen J.M."/>
            <person name="Kirkegaard R.H."/>
            <person name="Michaelsen T.Y."/>
            <person name="Andersen M.H."/>
            <person name="Karst S.M."/>
            <person name="Dueholm M.S."/>
            <person name="Nielsen P.H."/>
            <person name="Albertsen M."/>
        </authorList>
    </citation>
    <scope>NUCLEOTIDE SEQUENCE [LARGE SCALE GENOMIC DNA]</scope>
    <source>
        <strain evidence="2">EsbW_18-Q3-R4-48_BATAC.285</strain>
    </source>
</reference>
<dbReference type="EMBL" id="JADJMH010000001">
    <property type="protein sequence ID" value="MBK7673294.1"/>
    <property type="molecule type" value="Genomic_DNA"/>
</dbReference>
<evidence type="ECO:0000259" key="1">
    <source>
        <dbReference type="Pfam" id="PF13649"/>
    </source>
</evidence>
<dbReference type="InterPro" id="IPR029063">
    <property type="entry name" value="SAM-dependent_MTases_sf"/>
</dbReference>
<sequence>MQQVVGYRGKIKYDIPMALAYKDRPPRQQAAEIALIDRVFRLVPKTHRILDLPCGGGRVSVYLARNSYQVSCADHSEAMLEIARRCVRENRLECPVDQQDIEALTYSNRQFDTIICFRLFHHFPTPAIRQKAIAELCRVAGSYVALSYFSPLSVTSLKRRLRSRLGGRASQKLATSRAEVEAYFRDHGFRLVKDFARSPFFHTLHLALFERAE</sequence>
<gene>
    <name evidence="2" type="ORF">IPJ27_00190</name>
</gene>
<feature type="domain" description="Methyltransferase" evidence="1">
    <location>
        <begin position="49"/>
        <end position="139"/>
    </location>
</feature>
<dbReference type="CDD" id="cd02440">
    <property type="entry name" value="AdoMet_MTases"/>
    <property type="match status" value="1"/>
</dbReference>
<keyword evidence="2" id="KW-0808">Transferase</keyword>
<organism evidence="2 3">
    <name type="scientific">Candidatus Accumulibacter proximus</name>
    <dbReference type="NCBI Taxonomy" id="2954385"/>
    <lineage>
        <taxon>Bacteria</taxon>
        <taxon>Pseudomonadati</taxon>
        <taxon>Pseudomonadota</taxon>
        <taxon>Betaproteobacteria</taxon>
        <taxon>Candidatus Accumulibacter</taxon>
    </lineage>
</organism>
<evidence type="ECO:0000313" key="3">
    <source>
        <dbReference type="Proteomes" id="UP000697998"/>
    </source>
</evidence>
<dbReference type="PANTHER" id="PTHR43591">
    <property type="entry name" value="METHYLTRANSFERASE"/>
    <property type="match status" value="1"/>
</dbReference>
<evidence type="ECO:0000313" key="2">
    <source>
        <dbReference type="EMBL" id="MBK7673294.1"/>
    </source>
</evidence>